<dbReference type="AlphaFoldDB" id="A0A6A3Q7I8"/>
<evidence type="ECO:0000313" key="1">
    <source>
        <dbReference type="EMBL" id="KAE9069853.1"/>
    </source>
</evidence>
<comment type="caution">
    <text evidence="1">The sequence shown here is derived from an EMBL/GenBank/DDBJ whole genome shotgun (WGS) entry which is preliminary data.</text>
</comment>
<protein>
    <submittedName>
        <fullName evidence="1">Uncharacterized protein</fullName>
    </submittedName>
</protein>
<proteinExistence type="predicted"/>
<evidence type="ECO:0000313" key="2">
    <source>
        <dbReference type="Proteomes" id="UP000440732"/>
    </source>
</evidence>
<name>A0A6A3Q7I8_9STRA</name>
<gene>
    <name evidence="1" type="ORF">PF006_g29479</name>
</gene>
<reference evidence="1 2" key="1">
    <citation type="submission" date="2018-08" db="EMBL/GenBank/DDBJ databases">
        <title>Genomic investigation of the strawberry pathogen Phytophthora fragariae indicates pathogenicity is determined by transcriptional variation in three key races.</title>
        <authorList>
            <person name="Adams T.M."/>
            <person name="Armitage A.D."/>
            <person name="Sobczyk M.K."/>
            <person name="Bates H.J."/>
            <person name="Dunwell J.M."/>
            <person name="Nellist C.F."/>
            <person name="Harrison R.J."/>
        </authorList>
    </citation>
    <scope>NUCLEOTIDE SEQUENCE [LARGE SCALE GENOMIC DNA]</scope>
    <source>
        <strain evidence="1 2">NOV-5</strain>
    </source>
</reference>
<sequence>MNTTTKEEATDIPVGFYPIGEGKFRLELVVKVQFQQQDLVAMYSFDLEEISVERIDVLEANICQLQEVVAKLQKDLDTRDERKYILHAQGTGKVGDTLVWDKVSEELFRPPLSRSMLLEFTKRWWS</sequence>
<accession>A0A6A3Q7I8</accession>
<organism evidence="1 2">
    <name type="scientific">Phytophthora fragariae</name>
    <dbReference type="NCBI Taxonomy" id="53985"/>
    <lineage>
        <taxon>Eukaryota</taxon>
        <taxon>Sar</taxon>
        <taxon>Stramenopiles</taxon>
        <taxon>Oomycota</taxon>
        <taxon>Peronosporomycetes</taxon>
        <taxon>Peronosporales</taxon>
        <taxon>Peronosporaceae</taxon>
        <taxon>Phytophthora</taxon>
    </lineage>
</organism>
<dbReference type="Proteomes" id="UP000440732">
    <property type="component" value="Unassembled WGS sequence"/>
</dbReference>
<dbReference type="EMBL" id="QXGA01004959">
    <property type="protein sequence ID" value="KAE9069853.1"/>
    <property type="molecule type" value="Genomic_DNA"/>
</dbReference>